<dbReference type="Gramene" id="OIT25173">
    <property type="protein sequence ID" value="OIT25173"/>
    <property type="gene ID" value="A4A49_32340"/>
</dbReference>
<protein>
    <submittedName>
        <fullName evidence="2">Uncharacterized protein</fullName>
    </submittedName>
</protein>
<dbReference type="Proteomes" id="UP000187609">
    <property type="component" value="Unassembled WGS sequence"/>
</dbReference>
<gene>
    <name evidence="2" type="ORF">A4A49_32340</name>
</gene>
<dbReference type="EMBL" id="MJEQ01003080">
    <property type="protein sequence ID" value="OIT25173.1"/>
    <property type="molecule type" value="Genomic_DNA"/>
</dbReference>
<evidence type="ECO:0000313" key="3">
    <source>
        <dbReference type="Proteomes" id="UP000187609"/>
    </source>
</evidence>
<evidence type="ECO:0000256" key="1">
    <source>
        <dbReference type="SAM" id="MobiDB-lite"/>
    </source>
</evidence>
<dbReference type="AlphaFoldDB" id="A0A1J6K532"/>
<organism evidence="2 3">
    <name type="scientific">Nicotiana attenuata</name>
    <name type="common">Coyote tobacco</name>
    <dbReference type="NCBI Taxonomy" id="49451"/>
    <lineage>
        <taxon>Eukaryota</taxon>
        <taxon>Viridiplantae</taxon>
        <taxon>Streptophyta</taxon>
        <taxon>Embryophyta</taxon>
        <taxon>Tracheophyta</taxon>
        <taxon>Spermatophyta</taxon>
        <taxon>Magnoliopsida</taxon>
        <taxon>eudicotyledons</taxon>
        <taxon>Gunneridae</taxon>
        <taxon>Pentapetalae</taxon>
        <taxon>asterids</taxon>
        <taxon>lamiids</taxon>
        <taxon>Solanales</taxon>
        <taxon>Solanaceae</taxon>
        <taxon>Nicotianoideae</taxon>
        <taxon>Nicotianeae</taxon>
        <taxon>Nicotiana</taxon>
    </lineage>
</organism>
<sequence length="333" mass="35762">MDWVQRRFGTPKEVLNVITNHSCQEIPSHTVGGSSRAVDTMGTKIDGSSKGIGTTDATSNRCTLWGEEVEKMELNNAADAHSSDQTKQPGTVDSQAIVNSRMQETRVKVLDQTIVQNTTKSIGVGTRSLIEARINEGAGEEAIGKEKDNGTINPSSTAKGFSIAAAHAMDGNGVRHVNKAPTMVLDDTVRSNTKTTNGKPKESNGTIILVSTIRGLKEVTRVSREQAIVPKASGAIKALPMACALRTRQPMQLQINVPLKSPNQLLHEIITHNVAPMDLQNVEVEQGKIKEEGEDESIAGNFKVVARDAGLSPRVTGRSGKQGKKKGQFKEVP</sequence>
<evidence type="ECO:0000313" key="2">
    <source>
        <dbReference type="EMBL" id="OIT25173.1"/>
    </source>
</evidence>
<keyword evidence="3" id="KW-1185">Reference proteome</keyword>
<comment type="caution">
    <text evidence="2">The sequence shown here is derived from an EMBL/GenBank/DDBJ whole genome shotgun (WGS) entry which is preliminary data.</text>
</comment>
<proteinExistence type="predicted"/>
<reference evidence="2" key="1">
    <citation type="submission" date="2016-11" db="EMBL/GenBank/DDBJ databases">
        <title>The genome of Nicotiana attenuata.</title>
        <authorList>
            <person name="Xu S."/>
            <person name="Brockmoeller T."/>
            <person name="Gaquerel E."/>
            <person name="Navarro A."/>
            <person name="Kuhl H."/>
            <person name="Gase K."/>
            <person name="Ling Z."/>
            <person name="Zhou W."/>
            <person name="Kreitzer C."/>
            <person name="Stanke M."/>
            <person name="Tang H."/>
            <person name="Lyons E."/>
            <person name="Pandey P."/>
            <person name="Pandey S.P."/>
            <person name="Timmermann B."/>
            <person name="Baldwin I.T."/>
        </authorList>
    </citation>
    <scope>NUCLEOTIDE SEQUENCE [LARGE SCALE GENOMIC DNA]</scope>
    <source>
        <strain evidence="2">UT</strain>
    </source>
</reference>
<feature type="region of interest" description="Disordered" evidence="1">
    <location>
        <begin position="310"/>
        <end position="333"/>
    </location>
</feature>
<name>A0A1J6K532_NICAT</name>
<accession>A0A1J6K532</accession>